<sequence>MKTSNTSVEKLYHSYGTKLYSIALEIAPNQAAAEKILIGTFVKIHRQQSTLLNTHSPPIYITLIKLILQTAHEQLYTSQLKYNFTLKQFANTPLLNKLICEQISLENYCTENQLTRADAAKKIREELMSIRNSKHQTATPLPKF</sequence>
<dbReference type="AlphaFoldDB" id="F4KUR4"/>
<dbReference type="Proteomes" id="UP000008461">
    <property type="component" value="Chromosome"/>
</dbReference>
<name>F4KUR4_HALH1</name>
<dbReference type="EMBL" id="CP002691">
    <property type="protein sequence ID" value="AEE53467.1"/>
    <property type="molecule type" value="Genomic_DNA"/>
</dbReference>
<accession>F4KUR4</accession>
<keyword evidence="2" id="KW-1185">Reference proteome</keyword>
<protein>
    <submittedName>
        <fullName evidence="1">Uncharacterized protein</fullName>
    </submittedName>
</protein>
<dbReference type="KEGG" id="hhy:Halhy_5644"/>
<evidence type="ECO:0000313" key="2">
    <source>
        <dbReference type="Proteomes" id="UP000008461"/>
    </source>
</evidence>
<organism evidence="1 2">
    <name type="scientific">Haliscomenobacter hydrossis (strain ATCC 27775 / DSM 1100 / LMG 10767 / O)</name>
    <dbReference type="NCBI Taxonomy" id="760192"/>
    <lineage>
        <taxon>Bacteria</taxon>
        <taxon>Pseudomonadati</taxon>
        <taxon>Bacteroidota</taxon>
        <taxon>Saprospiria</taxon>
        <taxon>Saprospirales</taxon>
        <taxon>Haliscomenobacteraceae</taxon>
        <taxon>Haliscomenobacter</taxon>
    </lineage>
</organism>
<reference key="2">
    <citation type="submission" date="2011-04" db="EMBL/GenBank/DDBJ databases">
        <title>Complete sequence of chromosome of Haliscomenobacter hydrossis DSM 1100.</title>
        <authorList>
            <consortium name="US DOE Joint Genome Institute (JGI-PGF)"/>
            <person name="Lucas S."/>
            <person name="Han J."/>
            <person name="Lapidus A."/>
            <person name="Bruce D."/>
            <person name="Goodwin L."/>
            <person name="Pitluck S."/>
            <person name="Peters L."/>
            <person name="Kyrpides N."/>
            <person name="Mavromatis K."/>
            <person name="Ivanova N."/>
            <person name="Ovchinnikova G."/>
            <person name="Pagani I."/>
            <person name="Daligault H."/>
            <person name="Detter J.C."/>
            <person name="Han C."/>
            <person name="Land M."/>
            <person name="Hauser L."/>
            <person name="Markowitz V."/>
            <person name="Cheng J.-F."/>
            <person name="Hugenholtz P."/>
            <person name="Woyke T."/>
            <person name="Wu D."/>
            <person name="Verbarg S."/>
            <person name="Frueling A."/>
            <person name="Brambilla E."/>
            <person name="Klenk H.-P."/>
            <person name="Eisen J.A."/>
        </authorList>
    </citation>
    <scope>NUCLEOTIDE SEQUENCE</scope>
    <source>
        <strain>DSM 1100</strain>
    </source>
</reference>
<gene>
    <name evidence="1" type="ordered locus">Halhy_5644</name>
</gene>
<reference evidence="1 2" key="1">
    <citation type="journal article" date="2011" name="Stand. Genomic Sci.">
        <title>Complete genome sequence of Haliscomenobacter hydrossis type strain (O).</title>
        <authorList>
            <consortium name="US DOE Joint Genome Institute (JGI-PGF)"/>
            <person name="Daligault H."/>
            <person name="Lapidus A."/>
            <person name="Zeytun A."/>
            <person name="Nolan M."/>
            <person name="Lucas S."/>
            <person name="Del Rio T.G."/>
            <person name="Tice H."/>
            <person name="Cheng J.F."/>
            <person name="Tapia R."/>
            <person name="Han C."/>
            <person name="Goodwin L."/>
            <person name="Pitluck S."/>
            <person name="Liolios K."/>
            <person name="Pagani I."/>
            <person name="Ivanova N."/>
            <person name="Huntemann M."/>
            <person name="Mavromatis K."/>
            <person name="Mikhailova N."/>
            <person name="Pati A."/>
            <person name="Chen A."/>
            <person name="Palaniappan K."/>
            <person name="Land M."/>
            <person name="Hauser L."/>
            <person name="Brambilla E.M."/>
            <person name="Rohde M."/>
            <person name="Verbarg S."/>
            <person name="Goker M."/>
            <person name="Bristow J."/>
            <person name="Eisen J.A."/>
            <person name="Markowitz V."/>
            <person name="Hugenholtz P."/>
            <person name="Kyrpides N.C."/>
            <person name="Klenk H.P."/>
            <person name="Woyke T."/>
        </authorList>
    </citation>
    <scope>NUCLEOTIDE SEQUENCE [LARGE SCALE GENOMIC DNA]</scope>
    <source>
        <strain evidence="2">ATCC 27775 / DSM 1100 / LMG 10767 / O</strain>
    </source>
</reference>
<dbReference type="RefSeq" id="WP_013767996.1">
    <property type="nucleotide sequence ID" value="NC_015510.1"/>
</dbReference>
<proteinExistence type="predicted"/>
<evidence type="ECO:0000313" key="1">
    <source>
        <dbReference type="EMBL" id="AEE53467.1"/>
    </source>
</evidence>
<dbReference type="STRING" id="760192.Halhy_5644"/>
<dbReference type="HOGENOM" id="CLU_1793789_0_0_10"/>